<dbReference type="RefSeq" id="WP_339106840.1">
    <property type="nucleotide sequence ID" value="NZ_CP146606.1"/>
</dbReference>
<sequence>MPELQIHANITSHMTTTTLDIFDLLVDAGIDAKKAKPLAKEILSRAEAVETLATKSDILALRSDFSDFKADMYRALLVQTGAIVAILAALHAMFG</sequence>
<reference evidence="2 3" key="1">
    <citation type="submission" date="2024-02" db="EMBL/GenBank/DDBJ databases">
        <title>Roseovarius strain W115 nov., isolated from a marine algae.</title>
        <authorList>
            <person name="Lee M.W."/>
            <person name="Lee J.K."/>
            <person name="Kim J.M."/>
            <person name="Choi D.G."/>
            <person name="Baek J.H."/>
            <person name="Bayburt H."/>
            <person name="Jung J.J."/>
            <person name="Han D.M."/>
            <person name="Jeon C.O."/>
        </authorList>
    </citation>
    <scope>NUCLEOTIDE SEQUENCE [LARGE SCALE GENOMIC DNA]</scope>
    <source>
        <strain evidence="2 3">W115</strain>
    </source>
</reference>
<keyword evidence="1" id="KW-0812">Transmembrane</keyword>
<organism evidence="2 3">
    <name type="scientific">Roseovarius rhodophyticola</name>
    <dbReference type="NCBI Taxonomy" id="3080827"/>
    <lineage>
        <taxon>Bacteria</taxon>
        <taxon>Pseudomonadati</taxon>
        <taxon>Pseudomonadota</taxon>
        <taxon>Alphaproteobacteria</taxon>
        <taxon>Rhodobacterales</taxon>
        <taxon>Roseobacteraceae</taxon>
        <taxon>Roseovarius</taxon>
    </lineage>
</organism>
<proteinExistence type="predicted"/>
<evidence type="ECO:0000313" key="3">
    <source>
        <dbReference type="Proteomes" id="UP001281305"/>
    </source>
</evidence>
<keyword evidence="1" id="KW-1133">Transmembrane helix</keyword>
<protein>
    <recommendedName>
        <fullName evidence="4">DUF1640 domain-containing protein</fullName>
    </recommendedName>
</protein>
<keyword evidence="3" id="KW-1185">Reference proteome</keyword>
<name>A0ABZ2TIK9_9RHOB</name>
<keyword evidence="1" id="KW-0472">Membrane</keyword>
<dbReference type="Proteomes" id="UP001281305">
    <property type="component" value="Chromosome"/>
</dbReference>
<evidence type="ECO:0000256" key="1">
    <source>
        <dbReference type="SAM" id="Phobius"/>
    </source>
</evidence>
<gene>
    <name evidence="2" type="ORF">RZS32_006010</name>
</gene>
<dbReference type="EMBL" id="CP146606">
    <property type="protein sequence ID" value="WYK19421.1"/>
    <property type="molecule type" value="Genomic_DNA"/>
</dbReference>
<evidence type="ECO:0008006" key="4">
    <source>
        <dbReference type="Google" id="ProtNLM"/>
    </source>
</evidence>
<accession>A0ABZ2TIK9</accession>
<feature type="transmembrane region" description="Helical" evidence="1">
    <location>
        <begin position="72"/>
        <end position="94"/>
    </location>
</feature>
<evidence type="ECO:0000313" key="2">
    <source>
        <dbReference type="EMBL" id="WYK19421.1"/>
    </source>
</evidence>